<organism evidence="1">
    <name type="scientific">Lacrimispora sp. BS-2</name>
    <dbReference type="NCBI Taxonomy" id="3151850"/>
    <lineage>
        <taxon>Bacteria</taxon>
        <taxon>Bacillati</taxon>
        <taxon>Bacillota</taxon>
        <taxon>Clostridia</taxon>
        <taxon>Lachnospirales</taxon>
        <taxon>Lachnospiraceae</taxon>
        <taxon>Lacrimispora</taxon>
    </lineage>
</organism>
<dbReference type="AlphaFoldDB" id="A0AAU7PLY3"/>
<dbReference type="RefSeq" id="WP_349945311.1">
    <property type="nucleotide sequence ID" value="NZ_CP157940.1"/>
</dbReference>
<name>A0AAU7PLY3_9FIRM</name>
<accession>A0AAU7PLY3</accession>
<gene>
    <name evidence="1" type="ORF">ABFV83_16305</name>
</gene>
<protein>
    <recommendedName>
        <fullName evidence="2">ParA family protein</fullName>
    </recommendedName>
</protein>
<dbReference type="EMBL" id="CP157940">
    <property type="protein sequence ID" value="XBS53364.1"/>
    <property type="molecule type" value="Genomic_DNA"/>
</dbReference>
<dbReference type="Gene3D" id="3.40.50.300">
    <property type="entry name" value="P-loop containing nucleotide triphosphate hydrolases"/>
    <property type="match status" value="1"/>
</dbReference>
<evidence type="ECO:0000313" key="1">
    <source>
        <dbReference type="EMBL" id="XBS53364.1"/>
    </source>
</evidence>
<reference evidence="1" key="1">
    <citation type="submission" date="2024-06" db="EMBL/GenBank/DDBJ databases">
        <title>Lacrimispora cavernae sp. nov., a novel anaerobe isolated from bat guano pile inside a cave.</title>
        <authorList>
            <person name="Miller S.L."/>
            <person name="Lu N."/>
            <person name="King J."/>
            <person name="Sankaranarayanan K."/>
            <person name="Lawson P.A."/>
        </authorList>
    </citation>
    <scope>NUCLEOTIDE SEQUENCE</scope>
    <source>
        <strain evidence="1">BS-2</strain>
    </source>
</reference>
<dbReference type="InterPro" id="IPR027417">
    <property type="entry name" value="P-loop_NTPase"/>
</dbReference>
<dbReference type="Gene3D" id="3.40.50.10850">
    <property type="entry name" value="Ntrc-like two-domain protein"/>
    <property type="match status" value="1"/>
</dbReference>
<sequence>MAKRVMAVYDTDPLYTERFTEFVSQKEQVSFTVMAFTDLDQLTAYGKDHKIELLLISSSISREEIEKTGAAFVVMLTDGEAVPPEGQYPGVYKYQAADSLMREVMKYYCDDPGDPGYAMVSKTGRIMGVYSPINRCLKTSFALAMGQLLARDLKVLYLNLEDCSGFRRLIGEEYRGGLSDLLYYYSQEGFHWIRLGSVVYTWGELDYVPPVQYPEDLCQVTGQMMAELVSHIARESAYESIILDLGQFGKKAAEVLEVCDVVYMPVKDDCVSTAKIEEFEEYLESSGRGFLKDRIQKIKPPYHCSFNRRENYLEQLLWGELGDYTRQLLGNSRKL</sequence>
<evidence type="ECO:0008006" key="2">
    <source>
        <dbReference type="Google" id="ProtNLM"/>
    </source>
</evidence>
<proteinExistence type="predicted"/>